<dbReference type="Gene3D" id="1.10.10.60">
    <property type="entry name" value="Homeodomain-like"/>
    <property type="match status" value="1"/>
</dbReference>
<evidence type="ECO:0000256" key="1">
    <source>
        <dbReference type="ARBA" id="ARBA00023015"/>
    </source>
</evidence>
<feature type="domain" description="HTH araC/xylS-type" evidence="4">
    <location>
        <begin position="170"/>
        <end position="272"/>
    </location>
</feature>
<dbReference type="PROSITE" id="PS01124">
    <property type="entry name" value="HTH_ARAC_FAMILY_2"/>
    <property type="match status" value="1"/>
</dbReference>
<organism evidence="5 6">
    <name type="scientific">Paenibacillus curdlanolyticus YK9</name>
    <dbReference type="NCBI Taxonomy" id="717606"/>
    <lineage>
        <taxon>Bacteria</taxon>
        <taxon>Bacillati</taxon>
        <taxon>Bacillota</taxon>
        <taxon>Bacilli</taxon>
        <taxon>Bacillales</taxon>
        <taxon>Paenibacillaceae</taxon>
        <taxon>Paenibacillus</taxon>
    </lineage>
</organism>
<accession>E0I839</accession>
<dbReference type="PANTHER" id="PTHR46796">
    <property type="entry name" value="HTH-TYPE TRANSCRIPTIONAL ACTIVATOR RHAS-RELATED"/>
    <property type="match status" value="1"/>
</dbReference>
<dbReference type="RefSeq" id="WP_006037801.1">
    <property type="nucleotide sequence ID" value="NZ_AEDD01000004.1"/>
</dbReference>
<dbReference type="InterPro" id="IPR018060">
    <property type="entry name" value="HTH_AraC"/>
</dbReference>
<dbReference type="eggNOG" id="COG2207">
    <property type="taxonomic scope" value="Bacteria"/>
</dbReference>
<dbReference type="InterPro" id="IPR009057">
    <property type="entry name" value="Homeodomain-like_sf"/>
</dbReference>
<dbReference type="Proteomes" id="UP000005387">
    <property type="component" value="Unassembled WGS sequence"/>
</dbReference>
<evidence type="ECO:0000256" key="2">
    <source>
        <dbReference type="ARBA" id="ARBA00023125"/>
    </source>
</evidence>
<dbReference type="PANTHER" id="PTHR46796:SF13">
    <property type="entry name" value="HTH-TYPE TRANSCRIPTIONAL ACTIVATOR RHAS"/>
    <property type="match status" value="1"/>
</dbReference>
<keyword evidence="1" id="KW-0805">Transcription regulation</keyword>
<keyword evidence="6" id="KW-1185">Reference proteome</keyword>
<dbReference type="SMART" id="SM00342">
    <property type="entry name" value="HTH_ARAC"/>
    <property type="match status" value="1"/>
</dbReference>
<dbReference type="AlphaFoldDB" id="E0I839"/>
<dbReference type="Pfam" id="PF12833">
    <property type="entry name" value="HTH_18"/>
    <property type="match status" value="1"/>
</dbReference>
<dbReference type="InterPro" id="IPR050204">
    <property type="entry name" value="AraC_XylS_family_regulators"/>
</dbReference>
<keyword evidence="2" id="KW-0238">DNA-binding</keyword>
<evidence type="ECO:0000259" key="4">
    <source>
        <dbReference type="PROSITE" id="PS01124"/>
    </source>
</evidence>
<sequence>MGLHNQRDVNDLHMTDKAILHLREGKQKFSITRHVPSEALTPFIRHYWVVEWDLDGQLPFKQEVIQPPCLNLIFMPGATRIYGIANERTSQVLQGKGCVVGVLFQPGGFYPFWRKSVSELTDTSIPFEDVFGCNSSELESELFGQLTPAERASLVDQFLLGIVPEPDPSLAVVQHVAERIMQDRAITRVDQAMDDLTMNKRSLQRLFSQYVGVGPKWVIQRYRLHEAIEKLADGAELNWPELAMELGYYDQAHFIHAFKAAVGMSPEEYRIRVAQNNENKVDSHVT</sequence>
<reference evidence="5 6" key="1">
    <citation type="submission" date="2010-07" db="EMBL/GenBank/DDBJ databases">
        <title>The draft genome of Paenibacillus curdlanolyticus YK9.</title>
        <authorList>
            <consortium name="US DOE Joint Genome Institute (JGI-PGF)"/>
            <person name="Lucas S."/>
            <person name="Copeland A."/>
            <person name="Lapidus A."/>
            <person name="Cheng J.-F."/>
            <person name="Bruce D."/>
            <person name="Goodwin L."/>
            <person name="Pitluck S."/>
            <person name="Land M.L."/>
            <person name="Hauser L."/>
            <person name="Chang Y.-J."/>
            <person name="Jeffries C."/>
            <person name="Anderson I.J."/>
            <person name="Johnson E."/>
            <person name="Loganathan U."/>
            <person name="Mulhopadhyay B."/>
            <person name="Kyrpides N."/>
            <person name="Woyke T.J."/>
        </authorList>
    </citation>
    <scope>NUCLEOTIDE SEQUENCE [LARGE SCALE GENOMIC DNA]</scope>
    <source>
        <strain evidence="5 6">YK9</strain>
    </source>
</reference>
<evidence type="ECO:0000313" key="5">
    <source>
        <dbReference type="EMBL" id="EFM11344.1"/>
    </source>
</evidence>
<dbReference type="OrthoDB" id="323290at2"/>
<name>E0I839_9BACL</name>
<dbReference type="GO" id="GO:0003700">
    <property type="term" value="F:DNA-binding transcription factor activity"/>
    <property type="evidence" value="ECO:0007669"/>
    <property type="project" value="InterPro"/>
</dbReference>
<dbReference type="EMBL" id="AEDD01000004">
    <property type="protein sequence ID" value="EFM11344.1"/>
    <property type="molecule type" value="Genomic_DNA"/>
</dbReference>
<evidence type="ECO:0000313" key="6">
    <source>
        <dbReference type="Proteomes" id="UP000005387"/>
    </source>
</evidence>
<dbReference type="GO" id="GO:0043565">
    <property type="term" value="F:sequence-specific DNA binding"/>
    <property type="evidence" value="ECO:0007669"/>
    <property type="project" value="InterPro"/>
</dbReference>
<dbReference type="STRING" id="717606.PaecuDRAFT_1790"/>
<keyword evidence="3" id="KW-0804">Transcription</keyword>
<dbReference type="Pfam" id="PF20240">
    <property type="entry name" value="DUF6597"/>
    <property type="match status" value="1"/>
</dbReference>
<dbReference type="SUPFAM" id="SSF46689">
    <property type="entry name" value="Homeodomain-like"/>
    <property type="match status" value="1"/>
</dbReference>
<gene>
    <name evidence="5" type="ORF">PaecuDRAFT_1790</name>
</gene>
<evidence type="ECO:0000256" key="3">
    <source>
        <dbReference type="ARBA" id="ARBA00023163"/>
    </source>
</evidence>
<protein>
    <submittedName>
        <fullName evidence="5">Transcriptional regulator, AraC family</fullName>
    </submittedName>
</protein>
<proteinExistence type="predicted"/>
<dbReference type="InterPro" id="IPR046532">
    <property type="entry name" value="DUF6597"/>
</dbReference>